<dbReference type="GO" id="GO:0047429">
    <property type="term" value="F:nucleoside triphosphate diphosphatase activity"/>
    <property type="evidence" value="ECO:0007669"/>
    <property type="project" value="InterPro"/>
</dbReference>
<dbReference type="GO" id="GO:0009117">
    <property type="term" value="P:nucleotide metabolic process"/>
    <property type="evidence" value="ECO:0007669"/>
    <property type="project" value="UniProtKB-KW"/>
</dbReference>
<dbReference type="EC" id="3.6.1.-" evidence="9"/>
<evidence type="ECO:0000256" key="8">
    <source>
        <dbReference type="ARBA" id="ARBA00068163"/>
    </source>
</evidence>
<evidence type="ECO:0000256" key="3">
    <source>
        <dbReference type="ARBA" id="ARBA00022801"/>
    </source>
</evidence>
<protein>
    <recommendedName>
        <fullName evidence="8 9">7-methyl-GTP pyrophosphatase</fullName>
        <shortName evidence="9">m(7)GTP pyrophosphatase</shortName>
        <ecNumber evidence="9">3.6.1.-</ecNumber>
    </recommendedName>
</protein>
<dbReference type="SUPFAM" id="SSF52972">
    <property type="entry name" value="ITPase-like"/>
    <property type="match status" value="1"/>
</dbReference>
<evidence type="ECO:0000256" key="7">
    <source>
        <dbReference type="ARBA" id="ARBA00060749"/>
    </source>
</evidence>
<keyword evidence="3 9" id="KW-0378">Hydrolase</keyword>
<evidence type="ECO:0000256" key="9">
    <source>
        <dbReference type="HAMAP-Rule" id="MF_00528"/>
    </source>
</evidence>
<dbReference type="OrthoDB" id="9813694at2"/>
<evidence type="ECO:0000256" key="2">
    <source>
        <dbReference type="ARBA" id="ARBA00022490"/>
    </source>
</evidence>
<comment type="subcellular location">
    <subcellularLocation>
        <location evidence="1 9">Cytoplasm</location>
    </subcellularLocation>
</comment>
<gene>
    <name evidence="10" type="ORF">A4W93_23415</name>
</gene>
<keyword evidence="4 9" id="KW-0546">Nucleotide metabolism</keyword>
<dbReference type="PANTHER" id="PTHR43213">
    <property type="entry name" value="BIFUNCTIONAL DTTP/UTP PYROPHOSPHATASE/METHYLTRANSFERASE PROTEIN-RELATED"/>
    <property type="match status" value="1"/>
</dbReference>
<dbReference type="RefSeq" id="WP_085752926.1">
    <property type="nucleotide sequence ID" value="NZ_BSPR01000018.1"/>
</dbReference>
<dbReference type="NCBIfam" id="TIGR00172">
    <property type="entry name" value="maf"/>
    <property type="match status" value="1"/>
</dbReference>
<comment type="function">
    <text evidence="6 9">Nucleoside triphosphate pyrophosphatase that hydrolyzes 7-methyl-GTP (m(7)GTP). May have a dual role in cell division arrest and in preventing the incorporation of modified nucleotides into cellular nucleic acids.</text>
</comment>
<comment type="cofactor">
    <cofactor evidence="9">
        <name>a divalent metal cation</name>
        <dbReference type="ChEBI" id="CHEBI:60240"/>
    </cofactor>
</comment>
<dbReference type="Proteomes" id="UP000193427">
    <property type="component" value="Chromosome"/>
</dbReference>
<evidence type="ECO:0000313" key="11">
    <source>
        <dbReference type="Proteomes" id="UP000193427"/>
    </source>
</evidence>
<comment type="catalytic activity">
    <reaction evidence="5 9">
        <text>N(7)-methyl-GTP + H2O = N(7)-methyl-GMP + diphosphate + H(+)</text>
        <dbReference type="Rhea" id="RHEA:58744"/>
        <dbReference type="ChEBI" id="CHEBI:15377"/>
        <dbReference type="ChEBI" id="CHEBI:15378"/>
        <dbReference type="ChEBI" id="CHEBI:33019"/>
        <dbReference type="ChEBI" id="CHEBI:58285"/>
        <dbReference type="ChEBI" id="CHEBI:87133"/>
    </reaction>
</comment>
<dbReference type="InterPro" id="IPR029001">
    <property type="entry name" value="ITPase-like_fam"/>
</dbReference>
<dbReference type="PANTHER" id="PTHR43213:SF10">
    <property type="entry name" value="7-METHYL-GTP PYROPHOSPHATASE"/>
    <property type="match status" value="1"/>
</dbReference>
<dbReference type="PIRSF" id="PIRSF006305">
    <property type="entry name" value="Maf"/>
    <property type="match status" value="1"/>
</dbReference>
<proteinExistence type="inferred from homology"/>
<dbReference type="Gene3D" id="3.90.950.10">
    <property type="match status" value="1"/>
</dbReference>
<dbReference type="STRING" id="946333.A4W93_23415"/>
<organism evidence="10 11">
    <name type="scientific">Piscinibacter gummiphilus</name>
    <dbReference type="NCBI Taxonomy" id="946333"/>
    <lineage>
        <taxon>Bacteria</taxon>
        <taxon>Pseudomonadati</taxon>
        <taxon>Pseudomonadota</taxon>
        <taxon>Betaproteobacteria</taxon>
        <taxon>Burkholderiales</taxon>
        <taxon>Sphaerotilaceae</taxon>
        <taxon>Piscinibacter</taxon>
    </lineage>
</organism>
<evidence type="ECO:0000256" key="5">
    <source>
        <dbReference type="ARBA" id="ARBA00050213"/>
    </source>
</evidence>
<feature type="site" description="Important for substrate specificity" evidence="9">
    <location>
        <position position="73"/>
    </location>
</feature>
<accession>A0A1W6LEC7</accession>
<dbReference type="GO" id="GO:0005737">
    <property type="term" value="C:cytoplasm"/>
    <property type="evidence" value="ECO:0007669"/>
    <property type="project" value="UniProtKB-SubCell"/>
</dbReference>
<evidence type="ECO:0000256" key="1">
    <source>
        <dbReference type="ARBA" id="ARBA00004496"/>
    </source>
</evidence>
<keyword evidence="11" id="KW-1185">Reference proteome</keyword>
<dbReference type="KEGG" id="rgu:A4W93_23415"/>
<dbReference type="Pfam" id="PF02545">
    <property type="entry name" value="Maf"/>
    <property type="match status" value="1"/>
</dbReference>
<feature type="site" description="Important for substrate specificity" evidence="9">
    <location>
        <position position="157"/>
    </location>
</feature>
<sequence length="197" mass="21329">MQSPHRLILASTSRYRRELLERLRLPFDVEPPDVDETPLPGEQPSTLARRLARAKAAEVAARFPGAIVIGSDQVADLDGLPLGKPGTRERAIEQLSAMRGRTVRFHTAVAVRCVAKAVDTNELATVTVRFRDLGDAEIGRYLDLEQPYDCAGSAKAEALGITLLSAIESDDPTALIGLPLIRTCALLREAGLDPLNP</sequence>
<reference evidence="10 11" key="1">
    <citation type="submission" date="2016-04" db="EMBL/GenBank/DDBJ databases">
        <title>Complete genome sequence of natural rubber-degrading, novel Gram-negative bacterium, Rhizobacter gummiphilus strain NS21.</title>
        <authorList>
            <person name="Tabata M."/>
            <person name="Kasai D."/>
            <person name="Fukuda M."/>
        </authorList>
    </citation>
    <scope>NUCLEOTIDE SEQUENCE [LARGE SCALE GENOMIC DNA]</scope>
    <source>
        <strain evidence="10 11">NS21</strain>
    </source>
</reference>
<evidence type="ECO:0000313" key="10">
    <source>
        <dbReference type="EMBL" id="ARN22622.1"/>
    </source>
</evidence>
<feature type="active site" description="Proton acceptor" evidence="9">
    <location>
        <position position="72"/>
    </location>
</feature>
<dbReference type="FunFam" id="3.90.950.10:FF:000005">
    <property type="entry name" value="7-methyl-GTP pyrophosphatase"/>
    <property type="match status" value="1"/>
</dbReference>
<dbReference type="AlphaFoldDB" id="A0A1W6LEC7"/>
<comment type="similarity">
    <text evidence="7 9">Belongs to the Maf family. YceF subfamily.</text>
</comment>
<comment type="caution">
    <text evidence="9">Lacks conserved residue(s) required for the propagation of feature annotation.</text>
</comment>
<dbReference type="HAMAP" id="MF_00528">
    <property type="entry name" value="Maf"/>
    <property type="match status" value="1"/>
</dbReference>
<feature type="site" description="Important for substrate specificity" evidence="9">
    <location>
        <position position="15"/>
    </location>
</feature>
<dbReference type="InterPro" id="IPR003697">
    <property type="entry name" value="Maf-like"/>
</dbReference>
<keyword evidence="2 9" id="KW-0963">Cytoplasm</keyword>
<dbReference type="EMBL" id="CP015118">
    <property type="protein sequence ID" value="ARN22622.1"/>
    <property type="molecule type" value="Genomic_DNA"/>
</dbReference>
<evidence type="ECO:0000256" key="4">
    <source>
        <dbReference type="ARBA" id="ARBA00023080"/>
    </source>
</evidence>
<name>A0A1W6LEC7_9BURK</name>
<evidence type="ECO:0000256" key="6">
    <source>
        <dbReference type="ARBA" id="ARBA00053369"/>
    </source>
</evidence>